<organism evidence="1 2">
    <name type="scientific">Flavobacterium sediminilitoris</name>
    <dbReference type="NCBI Taxonomy" id="2024526"/>
    <lineage>
        <taxon>Bacteria</taxon>
        <taxon>Pseudomonadati</taxon>
        <taxon>Bacteroidota</taxon>
        <taxon>Flavobacteriia</taxon>
        <taxon>Flavobacteriales</taxon>
        <taxon>Flavobacteriaceae</taxon>
        <taxon>Flavobacterium</taxon>
    </lineage>
</organism>
<evidence type="ECO:0000313" key="1">
    <source>
        <dbReference type="EMBL" id="UOX33436.1"/>
    </source>
</evidence>
<dbReference type="EMBL" id="CP090145">
    <property type="protein sequence ID" value="UOX33436.1"/>
    <property type="molecule type" value="Genomic_DNA"/>
</dbReference>
<keyword evidence="2" id="KW-1185">Reference proteome</keyword>
<reference evidence="1" key="1">
    <citation type="submission" date="2021-12" db="EMBL/GenBank/DDBJ databases">
        <authorList>
            <person name="Cha I.-T."/>
            <person name="Lee K.-E."/>
            <person name="Park S.-J."/>
        </authorList>
    </citation>
    <scope>NUCLEOTIDE SEQUENCE</scope>
    <source>
        <strain evidence="1">YSM-43</strain>
    </source>
</reference>
<dbReference type="RefSeq" id="WP_045971426.1">
    <property type="nucleotide sequence ID" value="NZ_CP090145.1"/>
</dbReference>
<accession>A0ABY4HMB8</accession>
<reference evidence="1" key="2">
    <citation type="submission" date="2022-04" db="EMBL/GenBank/DDBJ databases">
        <title>Complete Genome Sequence of Flavobacterium sediminilitoris YSM-43, Isolated from a Tidal Sediment.</title>
        <authorList>
            <person name="Lee P.A."/>
        </authorList>
    </citation>
    <scope>NUCLEOTIDE SEQUENCE</scope>
    <source>
        <strain evidence="1">YSM-43</strain>
    </source>
</reference>
<sequence length="92" mass="9781">MSKSKTFDGVTPSIWECVKATSLKEHGTVYAPPGANSGTAKTSTIVGEVLLEFNFNPTSNSVAYTIIKKPGLASESQIWKGIESTIKGCSKK</sequence>
<proteinExistence type="predicted"/>
<protein>
    <submittedName>
        <fullName evidence="1">Uncharacterized protein</fullName>
    </submittedName>
</protein>
<name>A0ABY4HMB8_9FLAO</name>
<gene>
    <name evidence="1" type="ORF">LXD69_15550</name>
</gene>
<evidence type="ECO:0000313" key="2">
    <source>
        <dbReference type="Proteomes" id="UP000830454"/>
    </source>
</evidence>
<dbReference type="Proteomes" id="UP000830454">
    <property type="component" value="Chromosome"/>
</dbReference>